<feature type="domain" description="Thioredoxin" evidence="2">
    <location>
        <begin position="22"/>
        <end position="152"/>
    </location>
</feature>
<keyword evidence="1" id="KW-0732">Signal</keyword>
<dbReference type="PROSITE" id="PS51352">
    <property type="entry name" value="THIOREDOXIN_2"/>
    <property type="match status" value="1"/>
</dbReference>
<sequence>MRTTHFSRRQALQGLTLCMAGVTTWDAMAVPVALPTTGSLQASLVQALQAKQPLVVMVSLHGCPFCKVVRENYLYPLLASGLQVVQVDMRDNRALIDVDGSTLTQDAWVRKQGIKLAPTVLFFGAQGREVAARLTGAYLPDFYGAYLDEQLAVARRVVTGR</sequence>
<dbReference type="InterPro" id="IPR013766">
    <property type="entry name" value="Thioredoxin_domain"/>
</dbReference>
<reference evidence="3 4" key="1">
    <citation type="submission" date="2017-04" db="EMBL/GenBank/DDBJ databases">
        <title>Unexpected and diverse lifestyles within the genus Limnohabitans.</title>
        <authorList>
            <person name="Kasalicky V."/>
            <person name="Mehrshad M."/>
            <person name="Andrei S.-A."/>
            <person name="Salcher M."/>
            <person name="Kratochvilova H."/>
            <person name="Simek K."/>
            <person name="Ghai R."/>
        </authorList>
    </citation>
    <scope>NUCLEOTIDE SEQUENCE [LARGE SCALE GENOMIC DNA]</scope>
    <source>
        <strain evidence="3 4">MWH-C5</strain>
    </source>
</reference>
<organism evidence="3 4">
    <name type="scientific">Limnohabitans curvus</name>
    <dbReference type="NCBI Taxonomy" id="323423"/>
    <lineage>
        <taxon>Bacteria</taxon>
        <taxon>Pseudomonadati</taxon>
        <taxon>Pseudomonadota</taxon>
        <taxon>Betaproteobacteria</taxon>
        <taxon>Burkholderiales</taxon>
        <taxon>Comamonadaceae</taxon>
        <taxon>Limnohabitans</taxon>
    </lineage>
</organism>
<comment type="caution">
    <text evidence="3">The sequence shown here is derived from an EMBL/GenBank/DDBJ whole genome shotgun (WGS) entry which is preliminary data.</text>
</comment>
<dbReference type="InterPro" id="IPR036249">
    <property type="entry name" value="Thioredoxin-like_sf"/>
</dbReference>
<proteinExistence type="predicted"/>
<name>A0A315ENF2_9BURK</name>
<dbReference type="InterPro" id="IPR012336">
    <property type="entry name" value="Thioredoxin-like_fold"/>
</dbReference>
<dbReference type="SUPFAM" id="SSF52833">
    <property type="entry name" value="Thioredoxin-like"/>
    <property type="match status" value="1"/>
</dbReference>
<gene>
    <name evidence="3" type="ORF">B9Z44_03740</name>
</gene>
<dbReference type="Gene3D" id="3.40.30.10">
    <property type="entry name" value="Glutaredoxin"/>
    <property type="match status" value="1"/>
</dbReference>
<dbReference type="Pfam" id="PF13098">
    <property type="entry name" value="Thioredoxin_2"/>
    <property type="match status" value="1"/>
</dbReference>
<feature type="chain" id="PRO_5016374634" description="Thioredoxin domain-containing protein" evidence="1">
    <location>
        <begin position="30"/>
        <end position="161"/>
    </location>
</feature>
<accession>A0A315ENF2</accession>
<dbReference type="AlphaFoldDB" id="A0A315ENF2"/>
<evidence type="ECO:0000256" key="1">
    <source>
        <dbReference type="SAM" id="SignalP"/>
    </source>
</evidence>
<evidence type="ECO:0000259" key="2">
    <source>
        <dbReference type="PROSITE" id="PS51352"/>
    </source>
</evidence>
<evidence type="ECO:0000313" key="4">
    <source>
        <dbReference type="Proteomes" id="UP000251341"/>
    </source>
</evidence>
<protein>
    <recommendedName>
        <fullName evidence="2">Thioredoxin domain-containing protein</fullName>
    </recommendedName>
</protein>
<feature type="signal peptide" evidence="1">
    <location>
        <begin position="1"/>
        <end position="29"/>
    </location>
</feature>
<dbReference type="EMBL" id="NESP01000001">
    <property type="protein sequence ID" value="PUE58781.1"/>
    <property type="molecule type" value="Genomic_DNA"/>
</dbReference>
<dbReference type="RefSeq" id="WP_108358045.1">
    <property type="nucleotide sequence ID" value="NZ_NESP01000001.1"/>
</dbReference>
<dbReference type="Proteomes" id="UP000251341">
    <property type="component" value="Unassembled WGS sequence"/>
</dbReference>
<evidence type="ECO:0000313" key="3">
    <source>
        <dbReference type="EMBL" id="PUE58781.1"/>
    </source>
</evidence>
<keyword evidence="4" id="KW-1185">Reference proteome</keyword>